<proteinExistence type="predicted"/>
<dbReference type="Pfam" id="PF00028">
    <property type="entry name" value="Cadherin"/>
    <property type="match status" value="1"/>
</dbReference>
<dbReference type="RefSeq" id="WP_208154111.1">
    <property type="nucleotide sequence ID" value="NZ_JAGEVF010000005.1"/>
</dbReference>
<dbReference type="Proteomes" id="UP000676776">
    <property type="component" value="Unassembled WGS sequence"/>
</dbReference>
<dbReference type="InterPro" id="IPR002126">
    <property type="entry name" value="Cadherin-like_dom"/>
</dbReference>
<feature type="chain" id="PRO_5047487065" evidence="1">
    <location>
        <begin position="26"/>
        <end position="311"/>
    </location>
</feature>
<keyword evidence="1" id="KW-0732">Signal</keyword>
<evidence type="ECO:0000313" key="4">
    <source>
        <dbReference type="Proteomes" id="UP000676776"/>
    </source>
</evidence>
<dbReference type="SUPFAM" id="SSF49313">
    <property type="entry name" value="Cadherin-like"/>
    <property type="match status" value="1"/>
</dbReference>
<sequence length="311" mass="33855">MKTQFKIYSLFMVFLLIAMSCSDDGDSFTPSASDIMVNIDENPNNGQSIGTVATNLTGTLVYSISSQNPANAFAINSSTGEITINDSSKFNYEETVTLEAIISVTNSEQNATSTVSVTLNDIDDIWYFLSSSRDAYLTAENDTWITVTENEYNQLSENLMQITKNGTSDDEFNTNSTFSNGSGNYTWFNDNGRTIPSSSYLIAFKLNSWSNNAASTQVKISTSESTGPYMAMGSVLPEYNSGNRYFVYKGANSATPNESYISVFASVAIGAKSLSSSIYRYANGNSDVLTNADGGFVILYQGLSTTVKQWD</sequence>
<organism evidence="3 4">
    <name type="scientific">Winogradskyella pelagia</name>
    <dbReference type="NCBI Taxonomy" id="2819984"/>
    <lineage>
        <taxon>Bacteria</taxon>
        <taxon>Pseudomonadati</taxon>
        <taxon>Bacteroidota</taxon>
        <taxon>Flavobacteriia</taxon>
        <taxon>Flavobacteriales</taxon>
        <taxon>Flavobacteriaceae</taxon>
        <taxon>Winogradskyella</taxon>
    </lineage>
</organism>
<dbReference type="PROSITE" id="PS50268">
    <property type="entry name" value="CADHERIN_2"/>
    <property type="match status" value="1"/>
</dbReference>
<feature type="signal peptide" evidence="1">
    <location>
        <begin position="1"/>
        <end position="25"/>
    </location>
</feature>
<feature type="domain" description="Cadherin" evidence="2">
    <location>
        <begin position="31"/>
        <end position="128"/>
    </location>
</feature>
<reference evidence="3 4" key="1">
    <citation type="submission" date="2021-03" db="EMBL/GenBank/DDBJ databases">
        <title>Winogradskyella sp. nov., isolated from costal sediment.</title>
        <authorList>
            <person name="Gao C."/>
        </authorList>
    </citation>
    <scope>NUCLEOTIDE SEQUENCE [LARGE SCALE GENOMIC DNA]</scope>
    <source>
        <strain evidence="3 4">DF17</strain>
    </source>
</reference>
<dbReference type="InterPro" id="IPR015919">
    <property type="entry name" value="Cadherin-like_sf"/>
</dbReference>
<name>A0ABS3T1X7_9FLAO</name>
<evidence type="ECO:0000259" key="2">
    <source>
        <dbReference type="PROSITE" id="PS50268"/>
    </source>
</evidence>
<dbReference type="SMART" id="SM00112">
    <property type="entry name" value="CA"/>
    <property type="match status" value="1"/>
</dbReference>
<protein>
    <submittedName>
        <fullName evidence="3">Cadherin repeat domain-containing protein</fullName>
    </submittedName>
</protein>
<dbReference type="PROSITE" id="PS51257">
    <property type="entry name" value="PROKAR_LIPOPROTEIN"/>
    <property type="match status" value="1"/>
</dbReference>
<dbReference type="EMBL" id="JAGEVF010000005">
    <property type="protein sequence ID" value="MBO3116748.1"/>
    <property type="molecule type" value="Genomic_DNA"/>
</dbReference>
<comment type="caution">
    <text evidence="3">The sequence shown here is derived from an EMBL/GenBank/DDBJ whole genome shotgun (WGS) entry which is preliminary data.</text>
</comment>
<evidence type="ECO:0000313" key="3">
    <source>
        <dbReference type="EMBL" id="MBO3116748.1"/>
    </source>
</evidence>
<evidence type="ECO:0000256" key="1">
    <source>
        <dbReference type="SAM" id="SignalP"/>
    </source>
</evidence>
<dbReference type="Gene3D" id="2.60.40.60">
    <property type="entry name" value="Cadherins"/>
    <property type="match status" value="1"/>
</dbReference>
<gene>
    <name evidence="3" type="ORF">J4050_08320</name>
</gene>
<accession>A0ABS3T1X7</accession>
<keyword evidence="4" id="KW-1185">Reference proteome</keyword>
<dbReference type="CDD" id="cd11304">
    <property type="entry name" value="Cadherin_repeat"/>
    <property type="match status" value="1"/>
</dbReference>